<evidence type="ECO:0000313" key="3">
    <source>
        <dbReference type="Proteomes" id="UP000321513"/>
    </source>
</evidence>
<proteinExistence type="predicted"/>
<accession>A0A512B8T9</accession>
<dbReference type="Proteomes" id="UP000321513">
    <property type="component" value="Unassembled WGS sequence"/>
</dbReference>
<reference evidence="2 3" key="1">
    <citation type="submission" date="2019-07" db="EMBL/GenBank/DDBJ databases">
        <title>Whole genome shotgun sequence of Segetibacter aerophilus NBRC 106135.</title>
        <authorList>
            <person name="Hosoyama A."/>
            <person name="Uohara A."/>
            <person name="Ohji S."/>
            <person name="Ichikawa N."/>
        </authorList>
    </citation>
    <scope>NUCLEOTIDE SEQUENCE [LARGE SCALE GENOMIC DNA]</scope>
    <source>
        <strain evidence="2 3">NBRC 106135</strain>
    </source>
</reference>
<protein>
    <recommendedName>
        <fullName evidence="4">Outer membrane protein beta-barrel domain-containing protein</fullName>
    </recommendedName>
</protein>
<keyword evidence="3" id="KW-1185">Reference proteome</keyword>
<feature type="signal peptide" evidence="1">
    <location>
        <begin position="1"/>
        <end position="28"/>
    </location>
</feature>
<comment type="caution">
    <text evidence="2">The sequence shown here is derived from an EMBL/GenBank/DDBJ whole genome shotgun (WGS) entry which is preliminary data.</text>
</comment>
<evidence type="ECO:0008006" key="4">
    <source>
        <dbReference type="Google" id="ProtNLM"/>
    </source>
</evidence>
<sequence length="245" mass="27993">MITFLRKKTPVALYTIVCLCVFKPNAKAQDLPIDQQKFIYFPHPMNNKWTTSIGVTATTLPYDITEELHYRVPAGDLHVIRKIGNKVNLDGRLSFQVLQNLATVGARWTTELNNRVSVGAGNDVGYWFGFVNFAGFKSRGSGWQNIPNVAIGYRFNKQVLLSLRADAIMNFNIKTYAGNERVTTDYRVFSGSSYTIALEQPFYGKRNLTLGFRALYTDFFWQTWPAFESFDRNIFFPQLIIGLIL</sequence>
<dbReference type="EMBL" id="BJYT01000002">
    <property type="protein sequence ID" value="GEO08363.1"/>
    <property type="molecule type" value="Genomic_DNA"/>
</dbReference>
<gene>
    <name evidence="2" type="ORF">SAE01_08590</name>
</gene>
<name>A0A512B8T9_9BACT</name>
<evidence type="ECO:0000313" key="2">
    <source>
        <dbReference type="EMBL" id="GEO08363.1"/>
    </source>
</evidence>
<dbReference type="AlphaFoldDB" id="A0A512B8T9"/>
<keyword evidence="1" id="KW-0732">Signal</keyword>
<feature type="chain" id="PRO_5022188667" description="Outer membrane protein beta-barrel domain-containing protein" evidence="1">
    <location>
        <begin position="29"/>
        <end position="245"/>
    </location>
</feature>
<organism evidence="2 3">
    <name type="scientific">Segetibacter aerophilus</name>
    <dbReference type="NCBI Taxonomy" id="670293"/>
    <lineage>
        <taxon>Bacteria</taxon>
        <taxon>Pseudomonadati</taxon>
        <taxon>Bacteroidota</taxon>
        <taxon>Chitinophagia</taxon>
        <taxon>Chitinophagales</taxon>
        <taxon>Chitinophagaceae</taxon>
        <taxon>Segetibacter</taxon>
    </lineage>
</organism>
<dbReference type="RefSeq" id="WP_147202427.1">
    <property type="nucleotide sequence ID" value="NZ_BJYT01000002.1"/>
</dbReference>
<dbReference type="OrthoDB" id="935551at2"/>
<evidence type="ECO:0000256" key="1">
    <source>
        <dbReference type="SAM" id="SignalP"/>
    </source>
</evidence>